<gene>
    <name evidence="2" type="ORF">BT62DRAFT_921932</name>
</gene>
<evidence type="ECO:0000313" key="3">
    <source>
        <dbReference type="Proteomes" id="UP000812287"/>
    </source>
</evidence>
<dbReference type="GeneID" id="66106655"/>
<evidence type="ECO:0000256" key="1">
    <source>
        <dbReference type="SAM" id="MobiDB-lite"/>
    </source>
</evidence>
<dbReference type="RefSeq" id="XP_043036939.1">
    <property type="nucleotide sequence ID" value="XM_043184358.1"/>
</dbReference>
<keyword evidence="3" id="KW-1185">Reference proteome</keyword>
<dbReference type="EMBL" id="MU250545">
    <property type="protein sequence ID" value="KAG7443439.1"/>
    <property type="molecule type" value="Genomic_DNA"/>
</dbReference>
<comment type="caution">
    <text evidence="2">The sequence shown here is derived from an EMBL/GenBank/DDBJ whole genome shotgun (WGS) entry which is preliminary data.</text>
</comment>
<dbReference type="Proteomes" id="UP000812287">
    <property type="component" value="Unassembled WGS sequence"/>
</dbReference>
<protein>
    <submittedName>
        <fullName evidence="2">Uncharacterized protein</fullName>
    </submittedName>
</protein>
<feature type="region of interest" description="Disordered" evidence="1">
    <location>
        <begin position="1"/>
        <end position="45"/>
    </location>
</feature>
<organism evidence="2 3">
    <name type="scientific">Guyanagaster necrorhizus</name>
    <dbReference type="NCBI Taxonomy" id="856835"/>
    <lineage>
        <taxon>Eukaryota</taxon>
        <taxon>Fungi</taxon>
        <taxon>Dikarya</taxon>
        <taxon>Basidiomycota</taxon>
        <taxon>Agaricomycotina</taxon>
        <taxon>Agaricomycetes</taxon>
        <taxon>Agaricomycetidae</taxon>
        <taxon>Agaricales</taxon>
        <taxon>Marasmiineae</taxon>
        <taxon>Physalacriaceae</taxon>
        <taxon>Guyanagaster</taxon>
    </lineage>
</organism>
<name>A0A9P7VMH7_9AGAR</name>
<reference evidence="2" key="1">
    <citation type="submission" date="2020-11" db="EMBL/GenBank/DDBJ databases">
        <title>Adaptations for nitrogen fixation in a non-lichenized fungal sporocarp promotes dispersal by wood-feeding termites.</title>
        <authorList>
            <consortium name="DOE Joint Genome Institute"/>
            <person name="Koch R.A."/>
            <person name="Yoon G."/>
            <person name="Arayal U."/>
            <person name="Lail K."/>
            <person name="Amirebrahimi M."/>
            <person name="Labutti K."/>
            <person name="Lipzen A."/>
            <person name="Riley R."/>
            <person name="Barry K."/>
            <person name="Henrissat B."/>
            <person name="Grigoriev I.V."/>
            <person name="Herr J.R."/>
            <person name="Aime M.C."/>
        </authorList>
    </citation>
    <scope>NUCLEOTIDE SEQUENCE</scope>
    <source>
        <strain evidence="2">MCA 3950</strain>
    </source>
</reference>
<dbReference type="AlphaFoldDB" id="A0A9P7VMH7"/>
<sequence length="149" mass="16156">MALTASAPQASGEACTPPSPLPQMTPLQMWRVPGSGGGVGPEESEQERVCVKSRSMEWGGEQHREIDVGEHECKGSKMGESDHVAWWRSIMDANGAPYEERAQCKEHEADGDMAEVVECELSEVLPVDVVRVIKVFEDVDAGDDESGEA</sequence>
<accession>A0A9P7VMH7</accession>
<proteinExistence type="predicted"/>
<evidence type="ECO:0000313" key="2">
    <source>
        <dbReference type="EMBL" id="KAG7443439.1"/>
    </source>
</evidence>